<dbReference type="SUPFAM" id="SSF57701">
    <property type="entry name" value="Zn2/Cys6 DNA-binding domain"/>
    <property type="match status" value="1"/>
</dbReference>
<dbReference type="HOGENOM" id="CLU_011409_12_1_1"/>
<dbReference type="InterPro" id="IPR036864">
    <property type="entry name" value="Zn2-C6_fun-type_DNA-bd_sf"/>
</dbReference>
<reference evidence="8 9" key="1">
    <citation type="submission" date="2015-01" db="EMBL/GenBank/DDBJ databases">
        <title>The Genome Sequence of Exophiala oligosperma CBS72588.</title>
        <authorList>
            <consortium name="The Broad Institute Genomics Platform"/>
            <person name="Cuomo C."/>
            <person name="de Hoog S."/>
            <person name="Gorbushina A."/>
            <person name="Stielow B."/>
            <person name="Teixiera M."/>
            <person name="Abouelleil A."/>
            <person name="Chapman S.B."/>
            <person name="Priest M."/>
            <person name="Young S.K."/>
            <person name="Wortman J."/>
            <person name="Nusbaum C."/>
            <person name="Birren B."/>
        </authorList>
    </citation>
    <scope>NUCLEOTIDE SEQUENCE [LARGE SCALE GENOMIC DNA]</scope>
    <source>
        <strain evidence="8 9">CBS 72588</strain>
    </source>
</reference>
<dbReference type="PROSITE" id="PS00463">
    <property type="entry name" value="ZN2_CY6_FUNGAL_1"/>
    <property type="match status" value="1"/>
</dbReference>
<gene>
    <name evidence="8" type="ORF">PV06_06975</name>
</gene>
<dbReference type="InterPro" id="IPR052360">
    <property type="entry name" value="Transcr_Regulatory_Proteins"/>
</dbReference>
<dbReference type="GeneID" id="27359049"/>
<evidence type="ECO:0000256" key="3">
    <source>
        <dbReference type="ARBA" id="ARBA00023015"/>
    </source>
</evidence>
<evidence type="ECO:0000256" key="1">
    <source>
        <dbReference type="ARBA" id="ARBA00022723"/>
    </source>
</evidence>
<dbReference type="RefSeq" id="XP_016261629.1">
    <property type="nucleotide sequence ID" value="XM_016408149.1"/>
</dbReference>
<keyword evidence="2" id="KW-0862">Zinc</keyword>
<dbReference type="PROSITE" id="PS50048">
    <property type="entry name" value="ZN2_CY6_FUNGAL_2"/>
    <property type="match status" value="1"/>
</dbReference>
<dbReference type="OrthoDB" id="3145928at2759"/>
<dbReference type="InterPro" id="IPR001138">
    <property type="entry name" value="Zn2Cys6_DnaBD"/>
</dbReference>
<dbReference type="VEuPathDB" id="FungiDB:PV06_06975"/>
<dbReference type="AlphaFoldDB" id="A0A0D2DED0"/>
<evidence type="ECO:0000256" key="2">
    <source>
        <dbReference type="ARBA" id="ARBA00022833"/>
    </source>
</evidence>
<evidence type="ECO:0000259" key="7">
    <source>
        <dbReference type="PROSITE" id="PS50048"/>
    </source>
</evidence>
<keyword evidence="4" id="KW-0238">DNA-binding</keyword>
<dbReference type="SMART" id="SM00066">
    <property type="entry name" value="GAL4"/>
    <property type="match status" value="1"/>
</dbReference>
<dbReference type="Pfam" id="PF00172">
    <property type="entry name" value="Zn_clus"/>
    <property type="match status" value="1"/>
</dbReference>
<evidence type="ECO:0000256" key="4">
    <source>
        <dbReference type="ARBA" id="ARBA00023125"/>
    </source>
</evidence>
<name>A0A0D2DED0_9EURO</name>
<keyword evidence="3" id="KW-0805">Transcription regulation</keyword>
<keyword evidence="9" id="KW-1185">Reference proteome</keyword>
<keyword evidence="6" id="KW-0539">Nucleus</keyword>
<dbReference type="GO" id="GO:0008270">
    <property type="term" value="F:zinc ion binding"/>
    <property type="evidence" value="ECO:0007669"/>
    <property type="project" value="InterPro"/>
</dbReference>
<keyword evidence="5" id="KW-0804">Transcription</keyword>
<evidence type="ECO:0000256" key="5">
    <source>
        <dbReference type="ARBA" id="ARBA00023163"/>
    </source>
</evidence>
<dbReference type="GO" id="GO:0000981">
    <property type="term" value="F:DNA-binding transcription factor activity, RNA polymerase II-specific"/>
    <property type="evidence" value="ECO:0007669"/>
    <property type="project" value="InterPro"/>
</dbReference>
<accession>A0A0D2DED0</accession>
<dbReference type="CDD" id="cd00067">
    <property type="entry name" value="GAL4"/>
    <property type="match status" value="1"/>
</dbReference>
<dbReference type="GO" id="GO:0003677">
    <property type="term" value="F:DNA binding"/>
    <property type="evidence" value="ECO:0007669"/>
    <property type="project" value="UniProtKB-KW"/>
</dbReference>
<protein>
    <recommendedName>
        <fullName evidence="7">Zn(2)-C6 fungal-type domain-containing protein</fullName>
    </recommendedName>
</protein>
<dbReference type="PANTHER" id="PTHR36206:SF14">
    <property type="entry name" value="ZN(2)-C6 FUNGAL-TYPE DOMAIN-CONTAINING PROTEIN-RELATED"/>
    <property type="match status" value="1"/>
</dbReference>
<keyword evidence="1" id="KW-0479">Metal-binding</keyword>
<evidence type="ECO:0000313" key="9">
    <source>
        <dbReference type="Proteomes" id="UP000053342"/>
    </source>
</evidence>
<evidence type="ECO:0000256" key="6">
    <source>
        <dbReference type="ARBA" id="ARBA00023242"/>
    </source>
</evidence>
<feature type="domain" description="Zn(2)-C6 fungal-type" evidence="7">
    <location>
        <begin position="22"/>
        <end position="51"/>
    </location>
</feature>
<dbReference type="PANTHER" id="PTHR36206">
    <property type="entry name" value="ASPERCRYPTIN BIOSYNTHESIS CLUSTER-SPECIFIC TRANSCRIPTION REGULATOR ATNN-RELATED"/>
    <property type="match status" value="1"/>
</dbReference>
<dbReference type="STRING" id="215243.A0A0D2DED0"/>
<dbReference type="Gene3D" id="4.10.240.10">
    <property type="entry name" value="Zn(2)-C6 fungal-type DNA-binding domain"/>
    <property type="match status" value="1"/>
</dbReference>
<proteinExistence type="predicted"/>
<dbReference type="EMBL" id="KN847337">
    <property type="protein sequence ID" value="KIW41413.1"/>
    <property type="molecule type" value="Genomic_DNA"/>
</dbReference>
<organism evidence="8 9">
    <name type="scientific">Exophiala oligosperma</name>
    <dbReference type="NCBI Taxonomy" id="215243"/>
    <lineage>
        <taxon>Eukaryota</taxon>
        <taxon>Fungi</taxon>
        <taxon>Dikarya</taxon>
        <taxon>Ascomycota</taxon>
        <taxon>Pezizomycotina</taxon>
        <taxon>Eurotiomycetes</taxon>
        <taxon>Chaetothyriomycetidae</taxon>
        <taxon>Chaetothyriales</taxon>
        <taxon>Herpotrichiellaceae</taxon>
        <taxon>Exophiala</taxon>
    </lineage>
</organism>
<evidence type="ECO:0000313" key="8">
    <source>
        <dbReference type="EMBL" id="KIW41413.1"/>
    </source>
</evidence>
<sequence>MALQSEHHRPRRRARHEKSINGCSTCKIRRIKCDETTPRCRRCTESGRECSGPLTRQFRFVEDQVVDRTSSPVSQLQVSLISPRRSEHERRAFQFFEQDAALHMIGTIDQNFVGSLLPRLAHTYDFIWDTIVSSSYLIKYVPYLALTTFDSSGLMKVINREHRQALNYYHRAIVNVRKMAQIGPIDDCVVVLSYIQFAGVEFRQRNVKVGHSLFKKACGILTRSLTSQNLRRLSLADRTIYQVVTPFLFRKAIVIATLGDVPTPEVAANDEISQTLSTKSPELQRARVQLYSLVVDSYELVRIADFIPNLDDSSSDKIYYMSFRQSTLDGMREWKANMATSGSPAPGTDLDWMIYSYLLMYCTVCYISVATSLSASQIVYDDYMDGFAEIIRHAKIFLRYGVESSSGARLLSKFDPGVLPLLYFCATKCRDPTLRREAFQLMRQALRQEQSQNHWAFIEPERVVAKLIALEESGVSRVLEASSSPQTSFTQTSQVQKGVLPPDERRYAHASAVLRETPGGRSRLALDLVRFEITDGGQRQSITEYVWLDDHDE</sequence>
<dbReference type="Proteomes" id="UP000053342">
    <property type="component" value="Unassembled WGS sequence"/>
</dbReference>